<dbReference type="HOGENOM" id="CLU_135406_1_0_1"/>
<accession>S8FE83</accession>
<reference evidence="1 2" key="1">
    <citation type="journal article" date="2012" name="Science">
        <title>The Paleozoic origin of enzymatic lignin decomposition reconstructed from 31 fungal genomes.</title>
        <authorList>
            <person name="Floudas D."/>
            <person name="Binder M."/>
            <person name="Riley R."/>
            <person name="Barry K."/>
            <person name="Blanchette R.A."/>
            <person name="Henrissat B."/>
            <person name="Martinez A.T."/>
            <person name="Otillar R."/>
            <person name="Spatafora J.W."/>
            <person name="Yadav J.S."/>
            <person name="Aerts A."/>
            <person name="Benoit I."/>
            <person name="Boyd A."/>
            <person name="Carlson A."/>
            <person name="Copeland A."/>
            <person name="Coutinho P.M."/>
            <person name="de Vries R.P."/>
            <person name="Ferreira P."/>
            <person name="Findley K."/>
            <person name="Foster B."/>
            <person name="Gaskell J."/>
            <person name="Glotzer D."/>
            <person name="Gorecki P."/>
            <person name="Heitman J."/>
            <person name="Hesse C."/>
            <person name="Hori C."/>
            <person name="Igarashi K."/>
            <person name="Jurgens J.A."/>
            <person name="Kallen N."/>
            <person name="Kersten P."/>
            <person name="Kohler A."/>
            <person name="Kuees U."/>
            <person name="Kumar T.K.A."/>
            <person name="Kuo A."/>
            <person name="LaButti K."/>
            <person name="Larrondo L.F."/>
            <person name="Lindquist E."/>
            <person name="Ling A."/>
            <person name="Lombard V."/>
            <person name="Lucas S."/>
            <person name="Lundell T."/>
            <person name="Martin R."/>
            <person name="McLaughlin D.J."/>
            <person name="Morgenstern I."/>
            <person name="Morin E."/>
            <person name="Murat C."/>
            <person name="Nagy L.G."/>
            <person name="Nolan M."/>
            <person name="Ohm R.A."/>
            <person name="Patyshakuliyeva A."/>
            <person name="Rokas A."/>
            <person name="Ruiz-Duenas F.J."/>
            <person name="Sabat G."/>
            <person name="Salamov A."/>
            <person name="Samejima M."/>
            <person name="Schmutz J."/>
            <person name="Slot J.C."/>
            <person name="St John F."/>
            <person name="Stenlid J."/>
            <person name="Sun H."/>
            <person name="Sun S."/>
            <person name="Syed K."/>
            <person name="Tsang A."/>
            <person name="Wiebenga A."/>
            <person name="Young D."/>
            <person name="Pisabarro A."/>
            <person name="Eastwood D.C."/>
            <person name="Martin F."/>
            <person name="Cullen D."/>
            <person name="Grigoriev I.V."/>
            <person name="Hibbett D.S."/>
        </authorList>
    </citation>
    <scope>NUCLEOTIDE SEQUENCE</scope>
    <source>
        <strain evidence="2">FP-58527</strain>
    </source>
</reference>
<protein>
    <submittedName>
        <fullName evidence="1">Uncharacterized protein</fullName>
    </submittedName>
</protein>
<dbReference type="OrthoDB" id="2971978at2759"/>
<dbReference type="Proteomes" id="UP000015241">
    <property type="component" value="Unassembled WGS sequence"/>
</dbReference>
<proteinExistence type="predicted"/>
<gene>
    <name evidence="1" type="ORF">FOMPIDRAFT_1079355</name>
</gene>
<sequence>FVDGYKVDPYFSDKWKKAANAEVLPFAGQCFIMGVNQLLYMRINDEMPKLCVPKPLVPFVLAQVHDSPWDSAHKG</sequence>
<name>S8FE83_FOMSC</name>
<feature type="non-terminal residue" evidence="1">
    <location>
        <position position="75"/>
    </location>
</feature>
<keyword evidence="2" id="KW-1185">Reference proteome</keyword>
<dbReference type="EMBL" id="KE504185">
    <property type="protein sequence ID" value="EPS96699.1"/>
    <property type="molecule type" value="Genomic_DNA"/>
</dbReference>
<dbReference type="InParanoid" id="S8FE83"/>
<dbReference type="AlphaFoldDB" id="S8FE83"/>
<evidence type="ECO:0000313" key="1">
    <source>
        <dbReference type="EMBL" id="EPS96699.1"/>
    </source>
</evidence>
<evidence type="ECO:0000313" key="2">
    <source>
        <dbReference type="Proteomes" id="UP000015241"/>
    </source>
</evidence>
<feature type="non-terminal residue" evidence="1">
    <location>
        <position position="1"/>
    </location>
</feature>
<organism evidence="1 2">
    <name type="scientific">Fomitopsis schrenkii</name>
    <name type="common">Brown rot fungus</name>
    <dbReference type="NCBI Taxonomy" id="2126942"/>
    <lineage>
        <taxon>Eukaryota</taxon>
        <taxon>Fungi</taxon>
        <taxon>Dikarya</taxon>
        <taxon>Basidiomycota</taxon>
        <taxon>Agaricomycotina</taxon>
        <taxon>Agaricomycetes</taxon>
        <taxon>Polyporales</taxon>
        <taxon>Fomitopsis</taxon>
    </lineage>
</organism>
<dbReference type="eggNOG" id="ENOG502SZSN">
    <property type="taxonomic scope" value="Eukaryota"/>
</dbReference>